<comment type="caution">
    <text evidence="2">The sequence shown here is derived from an EMBL/GenBank/DDBJ whole genome shotgun (WGS) entry which is preliminary data.</text>
</comment>
<dbReference type="Proteomes" id="UP001564408">
    <property type="component" value="Unassembled WGS sequence"/>
</dbReference>
<reference evidence="2 3" key="1">
    <citation type="submission" date="2024-05" db="EMBL/GenBank/DDBJ databases">
        <title>Genome Sequence and Characterization of the New Strain Purple Sulfur Bacterium of Genus Thioalkalicoccus.</title>
        <authorList>
            <person name="Bryantseva I.A."/>
            <person name="Kyndt J.A."/>
            <person name="Imhoff J.F."/>
        </authorList>
    </citation>
    <scope>NUCLEOTIDE SEQUENCE [LARGE SCALE GENOMIC DNA]</scope>
    <source>
        <strain evidence="2 3">Um2</strain>
    </source>
</reference>
<dbReference type="EMBL" id="JBDKXB010000003">
    <property type="protein sequence ID" value="MEY6431558.1"/>
    <property type="molecule type" value="Genomic_DNA"/>
</dbReference>
<feature type="region of interest" description="Disordered" evidence="1">
    <location>
        <begin position="179"/>
        <end position="209"/>
    </location>
</feature>
<sequence length="209" mass="23564">MRAANRRGDLQRQRLAYEAARIMAEQGVHDFERARRKAAARAGVADRRAWPRNDEIQEALRQHQRLFDQDGTRQAELGQLYRQASQAMRLFADLEPRLVGPLLRGTADLGTGIRLHLFADGPEEVIFILIDRGIPWQECERILGHSGGRRQAYPAFRFVAGDIPVELVVLPVRALRHPPLDSVSERPEPGADLAEVERLASGEARRPAE</sequence>
<organism evidence="2 3">
    <name type="scientific">Thioalkalicoccus limnaeus</name>
    <dbReference type="NCBI Taxonomy" id="120681"/>
    <lineage>
        <taxon>Bacteria</taxon>
        <taxon>Pseudomonadati</taxon>
        <taxon>Pseudomonadota</taxon>
        <taxon>Gammaproteobacteria</taxon>
        <taxon>Chromatiales</taxon>
        <taxon>Chromatiaceae</taxon>
        <taxon>Thioalkalicoccus</taxon>
    </lineage>
</organism>
<evidence type="ECO:0000313" key="2">
    <source>
        <dbReference type="EMBL" id="MEY6431558.1"/>
    </source>
</evidence>
<gene>
    <name evidence="2" type="ORF">ABC977_03945</name>
</gene>
<evidence type="ECO:0008006" key="4">
    <source>
        <dbReference type="Google" id="ProtNLM"/>
    </source>
</evidence>
<keyword evidence="3" id="KW-1185">Reference proteome</keyword>
<name>A0ABV4BDH8_9GAMM</name>
<evidence type="ECO:0000313" key="3">
    <source>
        <dbReference type="Proteomes" id="UP001564408"/>
    </source>
</evidence>
<proteinExistence type="predicted"/>
<feature type="compositionally biased region" description="Basic and acidic residues" evidence="1">
    <location>
        <begin position="183"/>
        <end position="209"/>
    </location>
</feature>
<dbReference type="RefSeq" id="WP_369665939.1">
    <property type="nucleotide sequence ID" value="NZ_JBDKXB010000003.1"/>
</dbReference>
<evidence type="ECO:0000256" key="1">
    <source>
        <dbReference type="SAM" id="MobiDB-lite"/>
    </source>
</evidence>
<protein>
    <recommendedName>
        <fullName evidence="4">Nucleotidyltransferase</fullName>
    </recommendedName>
</protein>
<accession>A0ABV4BDH8</accession>